<dbReference type="PANTHER" id="PTHR22990">
    <property type="entry name" value="F-BOX ONLY PROTEIN"/>
    <property type="match status" value="1"/>
</dbReference>
<dbReference type="InterPro" id="IPR011050">
    <property type="entry name" value="Pectin_lyase_fold/virulence"/>
</dbReference>
<name>A0A7Y2E667_UNCEI</name>
<dbReference type="AlphaFoldDB" id="A0A7Y2E667"/>
<gene>
    <name evidence="3" type="ORF">HKN21_04295</name>
</gene>
<feature type="domain" description="Right handed beta helix" evidence="2">
    <location>
        <begin position="118"/>
        <end position="273"/>
    </location>
</feature>
<dbReference type="InterPro" id="IPR039448">
    <property type="entry name" value="Beta_helix"/>
</dbReference>
<dbReference type="PROSITE" id="PS51257">
    <property type="entry name" value="PROKAR_LIPOPROTEIN"/>
    <property type="match status" value="1"/>
</dbReference>
<organism evidence="3 4">
    <name type="scientific">Eiseniibacteriota bacterium</name>
    <dbReference type="NCBI Taxonomy" id="2212470"/>
    <lineage>
        <taxon>Bacteria</taxon>
        <taxon>Candidatus Eiseniibacteriota</taxon>
    </lineage>
</organism>
<dbReference type="EMBL" id="JABDJR010000158">
    <property type="protein sequence ID" value="NNF05958.1"/>
    <property type="molecule type" value="Genomic_DNA"/>
</dbReference>
<dbReference type="InterPro" id="IPR051550">
    <property type="entry name" value="SCF-Subunits/Alg-Epimerases"/>
</dbReference>
<evidence type="ECO:0000313" key="3">
    <source>
        <dbReference type="EMBL" id="NNF05958.1"/>
    </source>
</evidence>
<dbReference type="Gene3D" id="2.160.20.10">
    <property type="entry name" value="Single-stranded right-handed beta-helix, Pectin lyase-like"/>
    <property type="match status" value="1"/>
</dbReference>
<dbReference type="Proteomes" id="UP000547674">
    <property type="component" value="Unassembled WGS sequence"/>
</dbReference>
<protein>
    <submittedName>
        <fullName evidence="3">Right-handed parallel beta-helix repeat-containing protein</fullName>
    </submittedName>
</protein>
<sequence length="369" mass="39966">MQQPLRPWMWGFAVGFFLLFAQSCEDSATQSVPLRIVPDDYETIQAAIDAADPGDIVLLRPGIYTHMETHYPDDPEFPNGIRTAMFLKEGVVVAGDGGPGEVVVRDTTGADTTYGAAIHFMPDNRTNIQNVDFEDFHIGVVIRGDKGGVYGCRVAGSDAGIWAFRATEPEIIGNLVEDCIFDGVLNQLADATIAINFIRDCGGGVGIEIGGSPFVTRNLICLNSVGVVANTGVTPIIQRNVIIRNEQYGLFFSSGAVPIAVDNDIYENPVGIRADFYNPPLEEPINAVSNFWDTLDIDSVGLDLILDENDTPGAGAEVEYLPIGPSPFNPFNFDPTAQCEVEDTETLRKRLVSLAAEAPVELPSRTQRP</sequence>
<keyword evidence="1" id="KW-0677">Repeat</keyword>
<dbReference type="InterPro" id="IPR012334">
    <property type="entry name" value="Pectin_lyas_fold"/>
</dbReference>
<dbReference type="SUPFAM" id="SSF51126">
    <property type="entry name" value="Pectin lyase-like"/>
    <property type="match status" value="1"/>
</dbReference>
<proteinExistence type="predicted"/>
<evidence type="ECO:0000256" key="1">
    <source>
        <dbReference type="ARBA" id="ARBA00022737"/>
    </source>
</evidence>
<evidence type="ECO:0000259" key="2">
    <source>
        <dbReference type="Pfam" id="PF13229"/>
    </source>
</evidence>
<accession>A0A7Y2E667</accession>
<reference evidence="3 4" key="1">
    <citation type="submission" date="2020-03" db="EMBL/GenBank/DDBJ databases">
        <title>Metabolic flexibility allows generalist bacteria to become dominant in a frequently disturbed ecosystem.</title>
        <authorList>
            <person name="Chen Y.-J."/>
            <person name="Leung P.M."/>
            <person name="Bay S.K."/>
            <person name="Hugenholtz P."/>
            <person name="Kessler A.J."/>
            <person name="Shelley G."/>
            <person name="Waite D.W."/>
            <person name="Cook P.L."/>
            <person name="Greening C."/>
        </authorList>
    </citation>
    <scope>NUCLEOTIDE SEQUENCE [LARGE SCALE GENOMIC DNA]</scope>
    <source>
        <strain evidence="3">SS_bin_28</strain>
    </source>
</reference>
<comment type="caution">
    <text evidence="3">The sequence shown here is derived from an EMBL/GenBank/DDBJ whole genome shotgun (WGS) entry which is preliminary data.</text>
</comment>
<evidence type="ECO:0000313" key="4">
    <source>
        <dbReference type="Proteomes" id="UP000547674"/>
    </source>
</evidence>
<dbReference type="Pfam" id="PF13229">
    <property type="entry name" value="Beta_helix"/>
    <property type="match status" value="1"/>
</dbReference>
<dbReference type="PANTHER" id="PTHR22990:SF15">
    <property type="entry name" value="F-BOX ONLY PROTEIN 10"/>
    <property type="match status" value="1"/>
</dbReference>